<dbReference type="InterPro" id="IPR008271">
    <property type="entry name" value="Ser/Thr_kinase_AS"/>
</dbReference>
<dbReference type="SMART" id="SM00220">
    <property type="entry name" value="S_TKc"/>
    <property type="match status" value="1"/>
</dbReference>
<evidence type="ECO:0000313" key="3">
    <source>
        <dbReference type="EMBL" id="OAD70324.1"/>
    </source>
</evidence>
<sequence>MITQFKRIFRHRKGHTDNSYGDTHGTTHDNMGANTAIHNQERDHGHIGTTTLRNVIRSRSTKERQKASERATQIIEQEKKRKQQTPQYPGLEKYEIIVKRGDGAFSNVYEAKEKRSGRSVAIKIAQKVGPKSSEKHGNTHLHPSMKRKPRATEHTNVLKEVQIMRSLRHTNIIQLIEFSESSEHYYLVLELCSGGELFNQIVYLTYFSEDLARHVIEQVAHAVRYMHEECGVVHRDIKPENILFDPIPFIPSDQSQLKHRPFDDPNKKDEGVFIKGVGGGGIGKVKLADFGLSKVIWDSSTMTPCGTVGYTAPEIVKDKKYSKSVDMWAIGCVLYTILCGFPPFYDESIRALTEKVSQGQFTFLSPWWDPISKSSKDLISHLLCVNPDDRYTIDQFLAHPWITGKRAQPPLPPKHKDPISTTNDPRKLALHNATRKAAVMETISDPPVVDDEKITFQKQDDPHQYESNDTTNYIPGVESFDSDGRKEVFTPGAAALREILDITYAVQRMGEEKVNKNAAKKVWTDHNNDPTHPRHYSESDSGDEWCIESDEASPSESSSNTTIQTEIQVEPPKPRRKQFELNMSNATLLKNRNNHAKVAPI</sequence>
<dbReference type="PANTHER" id="PTHR24347">
    <property type="entry name" value="SERINE/THREONINE-PROTEIN KINASE"/>
    <property type="match status" value="1"/>
</dbReference>
<feature type="region of interest" description="Disordered" evidence="1">
    <location>
        <begin position="57"/>
        <end position="87"/>
    </location>
</feature>
<keyword evidence="4" id="KW-1185">Reference proteome</keyword>
<protein>
    <recommendedName>
        <fullName evidence="2">Protein kinase domain-containing protein</fullName>
    </recommendedName>
</protein>
<feature type="domain" description="Protein kinase" evidence="2">
    <location>
        <begin position="94"/>
        <end position="402"/>
    </location>
</feature>
<evidence type="ECO:0000313" key="4">
    <source>
        <dbReference type="Proteomes" id="UP000077315"/>
    </source>
</evidence>
<dbReference type="InParanoid" id="A0A162NJT1"/>
<proteinExistence type="predicted"/>
<feature type="compositionally biased region" description="Basic and acidic residues" evidence="1">
    <location>
        <begin position="60"/>
        <end position="69"/>
    </location>
</feature>
<dbReference type="AlphaFoldDB" id="A0A162NJT1"/>
<dbReference type="PROSITE" id="PS00108">
    <property type="entry name" value="PROTEIN_KINASE_ST"/>
    <property type="match status" value="1"/>
</dbReference>
<dbReference type="GeneID" id="28998842"/>
<dbReference type="Gene3D" id="1.10.510.10">
    <property type="entry name" value="Transferase(Phosphotransferase) domain 1"/>
    <property type="match status" value="1"/>
</dbReference>
<dbReference type="Proteomes" id="UP000077315">
    <property type="component" value="Unassembled WGS sequence"/>
</dbReference>
<accession>A0A162NJT1</accession>
<reference evidence="4" key="1">
    <citation type="submission" date="2015-06" db="EMBL/GenBank/DDBJ databases">
        <title>Expansion of signal transduction pathways in fungi by whole-genome duplication.</title>
        <authorList>
            <consortium name="DOE Joint Genome Institute"/>
            <person name="Corrochano L.M."/>
            <person name="Kuo A."/>
            <person name="Marcet-Houben M."/>
            <person name="Polaino S."/>
            <person name="Salamov A."/>
            <person name="Villalobos J.M."/>
            <person name="Alvarez M.I."/>
            <person name="Avalos J."/>
            <person name="Benito E.P."/>
            <person name="Benoit I."/>
            <person name="Burger G."/>
            <person name="Camino L.P."/>
            <person name="Canovas D."/>
            <person name="Cerda-Olmedo E."/>
            <person name="Cheng J.-F."/>
            <person name="Dominguez A."/>
            <person name="Elias M."/>
            <person name="Eslava A.P."/>
            <person name="Glaser F."/>
            <person name="Grimwood J."/>
            <person name="Gutierrez G."/>
            <person name="Heitman J."/>
            <person name="Henrissat B."/>
            <person name="Iturriaga E.A."/>
            <person name="Lang B.F."/>
            <person name="Lavin J.L."/>
            <person name="Lee S."/>
            <person name="Li W."/>
            <person name="Lindquist E."/>
            <person name="Lopez-Garcia S."/>
            <person name="Luque E.M."/>
            <person name="Marcos A.T."/>
            <person name="Martin J."/>
            <person name="McCluskey K."/>
            <person name="Medina H.R."/>
            <person name="Miralles-Duran A."/>
            <person name="Miyazaki A."/>
            <person name="Munoz-Torres E."/>
            <person name="Oguiza J.A."/>
            <person name="Ohm R."/>
            <person name="Olmedo M."/>
            <person name="Orejas M."/>
            <person name="Ortiz-Castellanos L."/>
            <person name="Pisabarro A.G."/>
            <person name="Rodriguez-Romero J."/>
            <person name="Ruiz-Herrera J."/>
            <person name="Ruiz-Vazquez R."/>
            <person name="Sanz C."/>
            <person name="Schackwitz W."/>
            <person name="Schmutz J."/>
            <person name="Shahriari M."/>
            <person name="Shelest E."/>
            <person name="Silva-Franco F."/>
            <person name="Soanes D."/>
            <person name="Syed K."/>
            <person name="Tagua V.G."/>
            <person name="Talbot N.J."/>
            <person name="Thon M."/>
            <person name="De vries R.P."/>
            <person name="Wiebenga A."/>
            <person name="Yadav J.S."/>
            <person name="Braun E.L."/>
            <person name="Baker S."/>
            <person name="Garre V."/>
            <person name="Horwitz B."/>
            <person name="Torres-Martinez S."/>
            <person name="Idnurm A."/>
            <person name="Herrera-Estrella A."/>
            <person name="Gabaldon T."/>
            <person name="Grigoriev I.V."/>
        </authorList>
    </citation>
    <scope>NUCLEOTIDE SEQUENCE [LARGE SCALE GENOMIC DNA]</scope>
    <source>
        <strain evidence="4">NRRL 1555(-)</strain>
    </source>
</reference>
<dbReference type="VEuPathDB" id="FungiDB:PHYBLDRAFT_177981"/>
<dbReference type="STRING" id="763407.A0A162NJT1"/>
<organism evidence="3 4">
    <name type="scientific">Phycomyces blakesleeanus (strain ATCC 8743b / DSM 1359 / FGSC 10004 / NBRC 33097 / NRRL 1555)</name>
    <dbReference type="NCBI Taxonomy" id="763407"/>
    <lineage>
        <taxon>Eukaryota</taxon>
        <taxon>Fungi</taxon>
        <taxon>Fungi incertae sedis</taxon>
        <taxon>Mucoromycota</taxon>
        <taxon>Mucoromycotina</taxon>
        <taxon>Mucoromycetes</taxon>
        <taxon>Mucorales</taxon>
        <taxon>Phycomycetaceae</taxon>
        <taxon>Phycomyces</taxon>
    </lineage>
</organism>
<dbReference type="OrthoDB" id="1738954at2759"/>
<gene>
    <name evidence="3" type="ORF">PHYBLDRAFT_177981</name>
</gene>
<dbReference type="FunCoup" id="A0A162NJT1">
    <property type="interactions" value="444"/>
</dbReference>
<dbReference type="GO" id="GO:0004672">
    <property type="term" value="F:protein kinase activity"/>
    <property type="evidence" value="ECO:0007669"/>
    <property type="project" value="InterPro"/>
</dbReference>
<evidence type="ECO:0000259" key="2">
    <source>
        <dbReference type="PROSITE" id="PS50011"/>
    </source>
</evidence>
<dbReference type="Gene3D" id="3.30.200.20">
    <property type="entry name" value="Phosphorylase Kinase, domain 1"/>
    <property type="match status" value="1"/>
</dbReference>
<dbReference type="SUPFAM" id="SSF56112">
    <property type="entry name" value="Protein kinase-like (PK-like)"/>
    <property type="match status" value="1"/>
</dbReference>
<feature type="compositionally biased region" description="Basic and acidic residues" evidence="1">
    <location>
        <begin position="522"/>
        <end position="538"/>
    </location>
</feature>
<dbReference type="EMBL" id="KV440989">
    <property type="protein sequence ID" value="OAD70324.1"/>
    <property type="molecule type" value="Genomic_DNA"/>
</dbReference>
<dbReference type="InterPro" id="IPR000719">
    <property type="entry name" value="Prot_kinase_dom"/>
</dbReference>
<dbReference type="Pfam" id="PF00069">
    <property type="entry name" value="Pkinase"/>
    <property type="match status" value="1"/>
</dbReference>
<dbReference type="PROSITE" id="PS50011">
    <property type="entry name" value="PROTEIN_KINASE_DOM"/>
    <property type="match status" value="1"/>
</dbReference>
<feature type="region of interest" description="Disordered" evidence="1">
    <location>
        <begin position="1"/>
        <end position="25"/>
    </location>
</feature>
<name>A0A162NJT1_PHYB8</name>
<feature type="compositionally biased region" description="Basic and acidic residues" evidence="1">
    <location>
        <begin position="456"/>
        <end position="466"/>
    </location>
</feature>
<feature type="compositionally biased region" description="Acidic residues" evidence="1">
    <location>
        <begin position="540"/>
        <end position="553"/>
    </location>
</feature>
<dbReference type="RefSeq" id="XP_018288364.1">
    <property type="nucleotide sequence ID" value="XM_018437936.1"/>
</dbReference>
<evidence type="ECO:0000256" key="1">
    <source>
        <dbReference type="SAM" id="MobiDB-lite"/>
    </source>
</evidence>
<feature type="region of interest" description="Disordered" evidence="1">
    <location>
        <begin position="521"/>
        <end position="576"/>
    </location>
</feature>
<dbReference type="InterPro" id="IPR011009">
    <property type="entry name" value="Kinase-like_dom_sf"/>
</dbReference>
<feature type="region of interest" description="Disordered" evidence="1">
    <location>
        <begin position="127"/>
        <end position="150"/>
    </location>
</feature>
<dbReference type="GO" id="GO:0005524">
    <property type="term" value="F:ATP binding"/>
    <property type="evidence" value="ECO:0007669"/>
    <property type="project" value="InterPro"/>
</dbReference>
<feature type="region of interest" description="Disordered" evidence="1">
    <location>
        <begin position="456"/>
        <end position="479"/>
    </location>
</feature>